<dbReference type="Pfam" id="PF00171">
    <property type="entry name" value="Aldedh"/>
    <property type="match status" value="1"/>
</dbReference>
<dbReference type="AlphaFoldDB" id="A0A1I6G1G5"/>
<dbReference type="PANTHER" id="PTHR43570:SF16">
    <property type="entry name" value="ALDEHYDE DEHYDROGENASE TYPE III, ISOFORM Q"/>
    <property type="match status" value="1"/>
</dbReference>
<gene>
    <name evidence="9" type="ORF">SAMN04488070_0009</name>
</gene>
<dbReference type="SUPFAM" id="SSF53720">
    <property type="entry name" value="ALDH-like"/>
    <property type="match status" value="1"/>
</dbReference>
<dbReference type="InterPro" id="IPR016161">
    <property type="entry name" value="Ald_DH/histidinol_DH"/>
</dbReference>
<protein>
    <recommendedName>
        <fullName evidence="4">Aldehyde dehydrogenase</fullName>
    </recommendedName>
</protein>
<dbReference type="GO" id="GO:0005737">
    <property type="term" value="C:cytoplasm"/>
    <property type="evidence" value="ECO:0007669"/>
    <property type="project" value="TreeGrafter"/>
</dbReference>
<feature type="active site" evidence="5">
    <location>
        <position position="245"/>
    </location>
</feature>
<evidence type="ECO:0000256" key="4">
    <source>
        <dbReference type="PIRNR" id="PIRNR036492"/>
    </source>
</evidence>
<evidence type="ECO:0000256" key="1">
    <source>
        <dbReference type="ARBA" id="ARBA00009986"/>
    </source>
</evidence>
<evidence type="ECO:0000256" key="2">
    <source>
        <dbReference type="ARBA" id="ARBA00023002"/>
    </source>
</evidence>
<dbReference type="PROSITE" id="PS00687">
    <property type="entry name" value="ALDEHYDE_DEHYDR_GLU"/>
    <property type="match status" value="1"/>
</dbReference>
<dbReference type="Proteomes" id="UP000199424">
    <property type="component" value="Unassembled WGS sequence"/>
</dbReference>
<dbReference type="InterPro" id="IPR016163">
    <property type="entry name" value="Ald_DH_C"/>
</dbReference>
<proteinExistence type="inferred from homology"/>
<evidence type="ECO:0000256" key="3">
    <source>
        <dbReference type="ARBA" id="ARBA00023027"/>
    </source>
</evidence>
<dbReference type="Gene3D" id="3.40.309.10">
    <property type="entry name" value="Aldehyde Dehydrogenase, Chain A, domain 2"/>
    <property type="match status" value="1"/>
</dbReference>
<dbReference type="FunFam" id="3.40.309.10:FF:000003">
    <property type="entry name" value="Aldehyde dehydrogenase"/>
    <property type="match status" value="1"/>
</dbReference>
<keyword evidence="3" id="KW-0520">NAD</keyword>
<keyword evidence="10" id="KW-1185">Reference proteome</keyword>
<feature type="domain" description="Aldehyde dehydrogenase" evidence="8">
    <location>
        <begin position="23"/>
        <end position="429"/>
    </location>
</feature>
<evidence type="ECO:0000313" key="9">
    <source>
        <dbReference type="EMBL" id="SFR36034.1"/>
    </source>
</evidence>
<dbReference type="InterPro" id="IPR016162">
    <property type="entry name" value="Ald_DH_N"/>
</dbReference>
<comment type="similarity">
    <text evidence="1 4 7">Belongs to the aldehyde dehydrogenase family.</text>
</comment>
<evidence type="ECO:0000256" key="5">
    <source>
        <dbReference type="PIRSR" id="PIRSR036492-1"/>
    </source>
</evidence>
<dbReference type="RefSeq" id="WP_092854083.1">
    <property type="nucleotide sequence ID" value="NZ_FOYU01000001.1"/>
</dbReference>
<dbReference type="InterPro" id="IPR029510">
    <property type="entry name" value="Ald_DH_CS_GLU"/>
</dbReference>
<dbReference type="EMBL" id="FOYU01000001">
    <property type="protein sequence ID" value="SFR36034.1"/>
    <property type="molecule type" value="Genomic_DNA"/>
</dbReference>
<dbReference type="InterPro" id="IPR012394">
    <property type="entry name" value="Aldehyde_DH_NAD(P)"/>
</dbReference>
<reference evidence="10" key="1">
    <citation type="submission" date="2016-10" db="EMBL/GenBank/DDBJ databases">
        <authorList>
            <person name="Varghese N."/>
            <person name="Submissions S."/>
        </authorList>
    </citation>
    <scope>NUCLEOTIDE SEQUENCE [LARGE SCALE GENOMIC DNA]</scope>
    <source>
        <strain evidence="10">CGMCC 1.7285</strain>
    </source>
</reference>
<evidence type="ECO:0000313" key="10">
    <source>
        <dbReference type="Proteomes" id="UP000199424"/>
    </source>
</evidence>
<sequence length="457" mass="51378">MNQHTEQCLAKLRTTYHSGLTKPHAWRKQQLQQLQLMLDEHENEFLEALQHDLGKSSAEGWLTELGFLKSDIKHTLHHLSGWMKPQRVRQPLLAWPGKSYLHPEPLGVVLIIGAWNYPIQLLLSPLVAAIAAGNCAIVKPSELSPKTAQLIERLLPDYLAAEAFQVITGGAEVASELLRHRFDHIMYTGGGRVGRIVMRAAAEHLTPVTLELGGKSPAVVLADADIAVAARRIAWGKWINAGQTCIAPDYVLIDEAKHDEFIAALKHCCDEFFGEDPQHADDYGRIVNRQHFDRLVGYLKDGRLAFGGEFDGDDRYIQPTVLCDVEPESKVMQDEIFGPILPVLKIKNLAEAIDFIQNRDKPLALYGFSKSGRQLKQLTEHTHAGNQCNNDTLMFMLNPELPFGGVGSSGMGRYHGKFGFDTFSHMKSVMTRPFTMDPKFRYPPYTSFKQKLLRWFS</sequence>
<dbReference type="PIRSF" id="PIRSF036492">
    <property type="entry name" value="ALDH"/>
    <property type="match status" value="1"/>
</dbReference>
<dbReference type="GO" id="GO:0006081">
    <property type="term" value="P:aldehyde metabolic process"/>
    <property type="evidence" value="ECO:0007669"/>
    <property type="project" value="InterPro"/>
</dbReference>
<organism evidence="9 10">
    <name type="scientific">Pseudidiomarina maritima</name>
    <dbReference type="NCBI Taxonomy" id="519453"/>
    <lineage>
        <taxon>Bacteria</taxon>
        <taxon>Pseudomonadati</taxon>
        <taxon>Pseudomonadota</taxon>
        <taxon>Gammaproteobacteria</taxon>
        <taxon>Alteromonadales</taxon>
        <taxon>Idiomarinaceae</taxon>
        <taxon>Pseudidiomarina</taxon>
    </lineage>
</organism>
<feature type="active site" evidence="5 6">
    <location>
        <position position="211"/>
    </location>
</feature>
<dbReference type="GO" id="GO:0004029">
    <property type="term" value="F:aldehyde dehydrogenase (NAD+) activity"/>
    <property type="evidence" value="ECO:0007669"/>
    <property type="project" value="TreeGrafter"/>
</dbReference>
<dbReference type="InterPro" id="IPR015590">
    <property type="entry name" value="Aldehyde_DH_dom"/>
</dbReference>
<evidence type="ECO:0000259" key="8">
    <source>
        <dbReference type="Pfam" id="PF00171"/>
    </source>
</evidence>
<dbReference type="PANTHER" id="PTHR43570">
    <property type="entry name" value="ALDEHYDE DEHYDROGENASE"/>
    <property type="match status" value="1"/>
</dbReference>
<evidence type="ECO:0000256" key="7">
    <source>
        <dbReference type="RuleBase" id="RU003345"/>
    </source>
</evidence>
<accession>A0A1I6G1G5</accession>
<dbReference type="FunFam" id="3.40.605.10:FF:000004">
    <property type="entry name" value="Aldehyde dehydrogenase"/>
    <property type="match status" value="1"/>
</dbReference>
<evidence type="ECO:0000256" key="6">
    <source>
        <dbReference type="PROSITE-ProRule" id="PRU10007"/>
    </source>
</evidence>
<keyword evidence="2 4" id="KW-0560">Oxidoreductase</keyword>
<name>A0A1I6G1G5_9GAMM</name>
<dbReference type="CDD" id="cd07087">
    <property type="entry name" value="ALDH_F3-13-14_CALDH-like"/>
    <property type="match status" value="1"/>
</dbReference>
<dbReference type="Gene3D" id="3.40.605.10">
    <property type="entry name" value="Aldehyde Dehydrogenase, Chain A, domain 1"/>
    <property type="match status" value="1"/>
</dbReference>